<evidence type="ECO:0000256" key="2">
    <source>
        <dbReference type="ARBA" id="ARBA00022692"/>
    </source>
</evidence>
<feature type="transmembrane region" description="Helical" evidence="6">
    <location>
        <begin position="188"/>
        <end position="206"/>
    </location>
</feature>
<feature type="compositionally biased region" description="Polar residues" evidence="5">
    <location>
        <begin position="768"/>
        <end position="782"/>
    </location>
</feature>
<feature type="region of interest" description="Disordered" evidence="5">
    <location>
        <begin position="1010"/>
        <end position="1044"/>
    </location>
</feature>
<feature type="region of interest" description="Disordered" evidence="5">
    <location>
        <begin position="574"/>
        <end position="782"/>
    </location>
</feature>
<evidence type="ECO:0000259" key="8">
    <source>
        <dbReference type="Pfam" id="PF13886"/>
    </source>
</evidence>
<feature type="compositionally biased region" description="Polar residues" evidence="5">
    <location>
        <begin position="875"/>
        <end position="896"/>
    </location>
</feature>
<feature type="region of interest" description="Disordered" evidence="5">
    <location>
        <begin position="454"/>
        <end position="508"/>
    </location>
</feature>
<feature type="domain" description="TM7S3/TM198-like" evidence="8">
    <location>
        <begin position="134"/>
        <end position="337"/>
    </location>
</feature>
<gene>
    <name evidence="9" type="ORF">N7456_006001</name>
</gene>
<evidence type="ECO:0000256" key="7">
    <source>
        <dbReference type="SAM" id="SignalP"/>
    </source>
</evidence>
<organism evidence="9 10">
    <name type="scientific">Penicillium angulare</name>
    <dbReference type="NCBI Taxonomy" id="116970"/>
    <lineage>
        <taxon>Eukaryota</taxon>
        <taxon>Fungi</taxon>
        <taxon>Dikarya</taxon>
        <taxon>Ascomycota</taxon>
        <taxon>Pezizomycotina</taxon>
        <taxon>Eurotiomycetes</taxon>
        <taxon>Eurotiomycetidae</taxon>
        <taxon>Eurotiales</taxon>
        <taxon>Aspergillaceae</taxon>
        <taxon>Penicillium</taxon>
    </lineage>
</organism>
<proteinExistence type="predicted"/>
<evidence type="ECO:0000313" key="9">
    <source>
        <dbReference type="EMBL" id="KAJ5109326.1"/>
    </source>
</evidence>
<evidence type="ECO:0000256" key="1">
    <source>
        <dbReference type="ARBA" id="ARBA00004141"/>
    </source>
</evidence>
<feature type="region of interest" description="Disordered" evidence="5">
    <location>
        <begin position="953"/>
        <end position="982"/>
    </location>
</feature>
<sequence>MRWFLVVLLVACLYLGQIIAAPAEVVPQYANGVALLDARDDASATSTATDQTASQSSTITTATTDATATTTSASSTTNSTSQTTQTTQTASSTSIPSLGSSGSDSNSTSNSSKMVYHGGLPLQPKITPAVGVAGIILMAAGAALTFIGIRKPRYHIFLSTGLLAALGVTVLIEYVMSPPASNAVQGGYLVAIFATGAVFGGLALVFKEITEGLCCLLGGFCIGMWLMTIKAGGLVTADGAKIGFILAFTGGFYCLAFSRYTRAYGSMLCTSFGGATTLVLGIDCFSRAGLKEFWLYVWALNSDMFPLNTNTYPITRNIRVESAIIIIVTAFGVIFQLRLWKVIKERREKEERIRQEAQRQNDEAEAEVGRQLEENNLKERAEWEQMYGNGSDAKEPSMSETAVADDSRRGSGSYGPSVHEKGTSLEMKEMTSPDHSARLSDCGNNLEVVEEAVAENAENPCDSQALQEHENIPHGEGHADPQTLEAPAPVPRHPELGANVPADNDSEHGAVLGSEVASLRSKRFSGRSFKNRLSWRSGHHGVNQSMQSQSEEALIAAADATSSVAGVADDLHSISSRRSSLATEVPENTQDVSREISDVQVNSAEHEIDNPNQKDSLENNLGTKVTNHEVTEVTQNPESEHGTVMNDAVKHEDHKFTTVVGTTLVGQNDEESGKDEVEQAKTTEPEEKADPVSEDASQEEQKQEQDLSSVKKDELKTEIATPENKSIVEPSIEQNAEQAPAGTINEESKSEHAPVSQNKKPAERAKLNISTVQSIPEQTSRVVNSFRTREWAKHLADAEHPEFEPIPDENEPEDDTAPEEFAAPVDMDGLLQTPLNAQPPPIVSSPVPTSPDQSYPQVRTASTSPELSYSKARGSMQNLNTAISPPISRNVSSGSLSPPGHNDMIAQRNSMSNPYLSPVTANQSQEAVDSPRWSGPPPLLAVRENMMRNRMSSTSLRYDPWTASRSQSRQSLADPTGVVSPTLSIPEEHDEIAEEVHNEDDIPLSKRKAMLQRQTMRSPSGNSIQSLERAKSPTYVPAPADSGRSAAVMAAWRQSVRDDISKSRDSLVYSPQPSTKQEKSRNTWGSVQQMRDASNTQLGNTIADEMQRGNMTDLHRKAMRRMQASANRQL</sequence>
<evidence type="ECO:0000256" key="6">
    <source>
        <dbReference type="SAM" id="Phobius"/>
    </source>
</evidence>
<accession>A0A9W9FZK3</accession>
<keyword evidence="10" id="KW-1185">Reference proteome</keyword>
<feature type="compositionally biased region" description="Acidic residues" evidence="5">
    <location>
        <begin position="805"/>
        <end position="818"/>
    </location>
</feature>
<feature type="compositionally biased region" description="Polar residues" evidence="5">
    <location>
        <begin position="542"/>
        <end position="551"/>
    </location>
</feature>
<evidence type="ECO:0000256" key="3">
    <source>
        <dbReference type="ARBA" id="ARBA00022989"/>
    </source>
</evidence>
<dbReference type="InterPro" id="IPR025256">
    <property type="entry name" value="TM7S3/TM198-like_dom"/>
</dbReference>
<feature type="compositionally biased region" description="Polar residues" evidence="5">
    <location>
        <begin position="963"/>
        <end position="982"/>
    </location>
</feature>
<feature type="compositionally biased region" description="Basic and acidic residues" evidence="5">
    <location>
        <begin position="467"/>
        <end position="479"/>
    </location>
</feature>
<feature type="region of interest" description="Disordered" evidence="5">
    <location>
        <begin position="795"/>
        <end position="938"/>
    </location>
</feature>
<feature type="transmembrane region" description="Helical" evidence="6">
    <location>
        <begin position="322"/>
        <end position="340"/>
    </location>
</feature>
<protein>
    <recommendedName>
        <fullName evidence="8">TM7S3/TM198-like domain-containing protein</fullName>
    </recommendedName>
</protein>
<feature type="transmembrane region" description="Helical" evidence="6">
    <location>
        <begin position="126"/>
        <end position="149"/>
    </location>
</feature>
<keyword evidence="3 6" id="KW-1133">Transmembrane helix</keyword>
<dbReference type="Pfam" id="PF13886">
    <property type="entry name" value="TM7S3_TM198"/>
    <property type="match status" value="1"/>
</dbReference>
<feature type="chain" id="PRO_5040760388" description="TM7S3/TM198-like domain-containing protein" evidence="7">
    <location>
        <begin position="21"/>
        <end position="1130"/>
    </location>
</feature>
<feature type="region of interest" description="Disordered" evidence="5">
    <location>
        <begin position="1060"/>
        <end position="1087"/>
    </location>
</feature>
<keyword evidence="2 6" id="KW-0812">Transmembrane</keyword>
<dbReference type="AlphaFoldDB" id="A0A9W9FZK3"/>
<evidence type="ECO:0000256" key="5">
    <source>
        <dbReference type="SAM" id="MobiDB-lite"/>
    </source>
</evidence>
<evidence type="ECO:0000313" key="10">
    <source>
        <dbReference type="Proteomes" id="UP001149165"/>
    </source>
</evidence>
<feature type="region of interest" description="Disordered" evidence="5">
    <location>
        <begin position="532"/>
        <end position="553"/>
    </location>
</feature>
<keyword evidence="4 6" id="KW-0472">Membrane</keyword>
<feature type="region of interest" description="Disordered" evidence="5">
    <location>
        <begin position="354"/>
        <end position="375"/>
    </location>
</feature>
<feature type="transmembrane region" description="Helical" evidence="6">
    <location>
        <begin position="156"/>
        <end position="176"/>
    </location>
</feature>
<feature type="compositionally biased region" description="Basic and acidic residues" evidence="5">
    <location>
        <begin position="674"/>
        <end position="691"/>
    </location>
</feature>
<dbReference type="PANTHER" id="PTHR39469">
    <property type="entry name" value="CHROMOSOME 1, WHOLE GENOME SHOTGUN SEQUENCE"/>
    <property type="match status" value="1"/>
</dbReference>
<feature type="compositionally biased region" description="Polar residues" evidence="5">
    <location>
        <begin position="574"/>
        <end position="591"/>
    </location>
</feature>
<feature type="compositionally biased region" description="Basic and acidic residues" evidence="5">
    <location>
        <begin position="699"/>
        <end position="717"/>
    </location>
</feature>
<comment type="subcellular location">
    <subcellularLocation>
        <location evidence="1">Membrane</location>
        <topology evidence="1">Multi-pass membrane protein</topology>
    </subcellularLocation>
</comment>
<dbReference type="PANTHER" id="PTHR39469:SF1">
    <property type="entry name" value="DUF4203 DOMAIN-CONTAINING PROTEIN"/>
    <property type="match status" value="1"/>
</dbReference>
<feature type="transmembrane region" description="Helical" evidence="6">
    <location>
        <begin position="239"/>
        <end position="256"/>
    </location>
</feature>
<dbReference type="GO" id="GO:0016020">
    <property type="term" value="C:membrane"/>
    <property type="evidence" value="ECO:0007669"/>
    <property type="project" value="UniProtKB-SubCell"/>
</dbReference>
<dbReference type="OrthoDB" id="5377273at2759"/>
<feature type="compositionally biased region" description="Polar residues" evidence="5">
    <location>
        <begin position="907"/>
        <end position="927"/>
    </location>
</feature>
<feature type="region of interest" description="Disordered" evidence="5">
    <location>
        <begin position="64"/>
        <end position="112"/>
    </location>
</feature>
<dbReference type="Proteomes" id="UP001149165">
    <property type="component" value="Unassembled WGS sequence"/>
</dbReference>
<feature type="compositionally biased region" description="Polar residues" evidence="5">
    <location>
        <begin position="610"/>
        <end position="625"/>
    </location>
</feature>
<feature type="transmembrane region" description="Helical" evidence="6">
    <location>
        <begin position="213"/>
        <end position="233"/>
    </location>
</feature>
<feature type="compositionally biased region" description="Polar residues" evidence="5">
    <location>
        <begin position="852"/>
        <end position="867"/>
    </location>
</feature>
<keyword evidence="7" id="KW-0732">Signal</keyword>
<name>A0A9W9FZK3_9EURO</name>
<reference evidence="9" key="2">
    <citation type="journal article" date="2023" name="IMA Fungus">
        <title>Comparative genomic study of the Penicillium genus elucidates a diverse pangenome and 15 lateral gene transfer events.</title>
        <authorList>
            <person name="Petersen C."/>
            <person name="Sorensen T."/>
            <person name="Nielsen M.R."/>
            <person name="Sondergaard T.E."/>
            <person name="Sorensen J.L."/>
            <person name="Fitzpatrick D.A."/>
            <person name="Frisvad J.C."/>
            <person name="Nielsen K.L."/>
        </authorList>
    </citation>
    <scope>NUCLEOTIDE SEQUENCE</scope>
    <source>
        <strain evidence="9">IBT 30069</strain>
    </source>
</reference>
<dbReference type="EMBL" id="JAPQKH010000003">
    <property type="protein sequence ID" value="KAJ5109326.1"/>
    <property type="molecule type" value="Genomic_DNA"/>
</dbReference>
<evidence type="ECO:0000256" key="4">
    <source>
        <dbReference type="ARBA" id="ARBA00023136"/>
    </source>
</evidence>
<feature type="signal peptide" evidence="7">
    <location>
        <begin position="1"/>
        <end position="20"/>
    </location>
</feature>
<comment type="caution">
    <text evidence="9">The sequence shown here is derived from an EMBL/GenBank/DDBJ whole genome shotgun (WGS) entry which is preliminary data.</text>
</comment>
<reference evidence="9" key="1">
    <citation type="submission" date="2022-11" db="EMBL/GenBank/DDBJ databases">
        <authorList>
            <person name="Petersen C."/>
        </authorList>
    </citation>
    <scope>NUCLEOTIDE SEQUENCE</scope>
    <source>
        <strain evidence="9">IBT 30069</strain>
    </source>
</reference>
<feature type="compositionally biased region" description="Polar residues" evidence="5">
    <location>
        <begin position="1012"/>
        <end position="1026"/>
    </location>
</feature>
<feature type="region of interest" description="Disordered" evidence="5">
    <location>
        <begin position="387"/>
        <end position="425"/>
    </location>
</feature>